<evidence type="ECO:0000313" key="1">
    <source>
        <dbReference type="EMBL" id="MBN3967961.1"/>
    </source>
</evidence>
<comment type="caution">
    <text evidence="1">The sequence shown here is derived from an EMBL/GenBank/DDBJ whole genome shotgun (WGS) entry which is preliminary data.</text>
</comment>
<gene>
    <name evidence="1" type="ORF">IMW75_22115</name>
</gene>
<dbReference type="EMBL" id="JADEVO010000039">
    <property type="protein sequence ID" value="MBN3967961.1"/>
    <property type="molecule type" value="Genomic_DNA"/>
</dbReference>
<keyword evidence="2" id="KW-1185">Reference proteome</keyword>
<name>A0ABS3AMC4_9PSED</name>
<sequence>MTQIDYTTGTNTSEFLDARNQTNERYATAANTAYDARGNDSANFYPGDAINVTNGVAFRF</sequence>
<organism evidence="1 2">
    <name type="scientific">Pseudomonas gregormendelii</name>
    <dbReference type="NCBI Taxonomy" id="1628277"/>
    <lineage>
        <taxon>Bacteria</taxon>
        <taxon>Pseudomonadati</taxon>
        <taxon>Pseudomonadota</taxon>
        <taxon>Gammaproteobacteria</taxon>
        <taxon>Pseudomonadales</taxon>
        <taxon>Pseudomonadaceae</taxon>
        <taxon>Pseudomonas</taxon>
    </lineage>
</organism>
<proteinExistence type="predicted"/>
<dbReference type="RefSeq" id="WP_045057847.1">
    <property type="nucleotide sequence ID" value="NZ_JADEVO010000039.1"/>
</dbReference>
<dbReference type="Proteomes" id="UP000772591">
    <property type="component" value="Unassembled WGS sequence"/>
</dbReference>
<accession>A0ABS3AMC4</accession>
<protein>
    <submittedName>
        <fullName evidence="1">Uncharacterized protein</fullName>
    </submittedName>
</protein>
<evidence type="ECO:0000313" key="2">
    <source>
        <dbReference type="Proteomes" id="UP000772591"/>
    </source>
</evidence>
<reference evidence="1 2" key="1">
    <citation type="journal article" date="2021" name="Int. J. Syst. Evol. Microbiol.">
        <title>Pseudomonas piscium sp. nov., Pseudomonas pisciculturae sp. nov., Pseudomonas mucoides sp. nov. and Pseudomonas neuropathica sp. nov. isolated from rainbow trout.</title>
        <authorList>
            <person name="Duman M."/>
            <person name="Mulet M."/>
            <person name="Altun S."/>
            <person name="Saticioglu I.B."/>
            <person name="Gomila M."/>
            <person name="Lalucat J."/>
            <person name="Garcia-Valdes E."/>
        </authorList>
    </citation>
    <scope>NUCLEOTIDE SEQUENCE [LARGE SCALE GENOMIC DNA]</scope>
    <source>
        <strain evidence="1 2">LMG 28632</strain>
    </source>
</reference>